<dbReference type="EMBL" id="KF900323">
    <property type="protein sequence ID" value="AIE90941.1"/>
    <property type="molecule type" value="Genomic_DNA"/>
</dbReference>
<name>A0A075FN91_9EURY</name>
<dbReference type="GO" id="GO:0022625">
    <property type="term" value="C:cytosolic large ribosomal subunit"/>
    <property type="evidence" value="ECO:0007669"/>
    <property type="project" value="TreeGrafter"/>
</dbReference>
<dbReference type="InterPro" id="IPR005485">
    <property type="entry name" value="Rbsml_uL18_euk_arch"/>
</dbReference>
<keyword evidence="4 6" id="KW-0689">Ribosomal protein</keyword>
<dbReference type="GO" id="GO:0003735">
    <property type="term" value="F:structural constituent of ribosome"/>
    <property type="evidence" value="ECO:0007669"/>
    <property type="project" value="InterPro"/>
</dbReference>
<evidence type="ECO:0000256" key="5">
    <source>
        <dbReference type="ARBA" id="ARBA00023274"/>
    </source>
</evidence>
<dbReference type="CDD" id="cd00432">
    <property type="entry name" value="Ribosomal_L18_L5e"/>
    <property type="match status" value="1"/>
</dbReference>
<dbReference type="PANTHER" id="PTHR23410:SF12">
    <property type="entry name" value="LARGE RIBOSOMAL SUBUNIT PROTEIN UL18"/>
    <property type="match status" value="1"/>
</dbReference>
<comment type="subunit">
    <text evidence="6">Part of the 50S ribosomal subunit. Contacts the 5S and 23S rRNAs.</text>
</comment>
<dbReference type="SUPFAM" id="SSF53137">
    <property type="entry name" value="Translational machinery components"/>
    <property type="match status" value="1"/>
</dbReference>
<organism evidence="7">
    <name type="scientific">uncultured marine group II/III euryarchaeote AD1000_09_E08</name>
    <dbReference type="NCBI Taxonomy" id="1457711"/>
    <lineage>
        <taxon>Archaea</taxon>
        <taxon>Methanobacteriati</taxon>
        <taxon>Methanobacteriota</taxon>
        <taxon>environmental samples</taxon>
    </lineage>
</organism>
<evidence type="ECO:0000256" key="4">
    <source>
        <dbReference type="ARBA" id="ARBA00022980"/>
    </source>
</evidence>
<gene>
    <name evidence="7" type="primary">RP-L18</name>
    <name evidence="6" type="synonym">rpl18</name>
    <name evidence="7" type="synonym">rplR</name>
</gene>
<protein>
    <recommendedName>
        <fullName evidence="6">Large ribosomal subunit protein uL18</fullName>
    </recommendedName>
</protein>
<dbReference type="NCBIfam" id="NF006342">
    <property type="entry name" value="PRK08569.1"/>
    <property type="match status" value="1"/>
</dbReference>
<evidence type="ECO:0000256" key="2">
    <source>
        <dbReference type="ARBA" id="ARBA00022730"/>
    </source>
</evidence>
<sequence length="171" mass="18350">MARGRSHRLRFKRRRTAETDYHRRMRMLRGGLPRAVVRVSNTQVTCQLVSFDAGGDRVLASVTGKTLVDKHKWPSDASRKSVPACYLAGMALARSALADGHSEAILDIGLAASSRGSRAYAALRGMVDCGLEIPHSEDVLPSDERVNGSHIDAGLAKAVAATKKSIEGAKA</sequence>
<dbReference type="HAMAP" id="MF_01337_A">
    <property type="entry name" value="Ribosomal_uL18_A"/>
    <property type="match status" value="1"/>
</dbReference>
<comment type="similarity">
    <text evidence="1 6">Belongs to the universal ribosomal protein uL18 family.</text>
</comment>
<evidence type="ECO:0000256" key="1">
    <source>
        <dbReference type="ARBA" id="ARBA00007116"/>
    </source>
</evidence>
<keyword evidence="5 6" id="KW-0687">Ribonucleoprotein</keyword>
<keyword evidence="2 6" id="KW-0699">rRNA-binding</keyword>
<evidence type="ECO:0000313" key="7">
    <source>
        <dbReference type="EMBL" id="AIE90941.1"/>
    </source>
</evidence>
<dbReference type="AlphaFoldDB" id="A0A075FN91"/>
<dbReference type="GO" id="GO:0008097">
    <property type="term" value="F:5S rRNA binding"/>
    <property type="evidence" value="ECO:0007669"/>
    <property type="project" value="InterPro"/>
</dbReference>
<keyword evidence="3 6" id="KW-0694">RNA-binding</keyword>
<evidence type="ECO:0000256" key="6">
    <source>
        <dbReference type="HAMAP-Rule" id="MF_01337"/>
    </source>
</evidence>
<dbReference type="GO" id="GO:0000027">
    <property type="term" value="P:ribosomal large subunit assembly"/>
    <property type="evidence" value="ECO:0007669"/>
    <property type="project" value="TreeGrafter"/>
</dbReference>
<accession>A0A075FN91</accession>
<proteinExistence type="inferred from homology"/>
<evidence type="ECO:0000256" key="3">
    <source>
        <dbReference type="ARBA" id="ARBA00022884"/>
    </source>
</evidence>
<reference evidence="7" key="1">
    <citation type="journal article" date="2014" name="Genome Biol. Evol.">
        <title>Pangenome evidence for extensive interdomain horizontal transfer affecting lineage core and shell genes in uncultured planktonic thaumarchaeota and euryarchaeota.</title>
        <authorList>
            <person name="Deschamps P."/>
            <person name="Zivanovic Y."/>
            <person name="Moreira D."/>
            <person name="Rodriguez-Valera F."/>
            <person name="Lopez-Garcia P."/>
        </authorList>
    </citation>
    <scope>NUCLEOTIDE SEQUENCE</scope>
</reference>
<dbReference type="Gene3D" id="3.30.420.100">
    <property type="match status" value="1"/>
</dbReference>
<dbReference type="GO" id="GO:0006412">
    <property type="term" value="P:translation"/>
    <property type="evidence" value="ECO:0007669"/>
    <property type="project" value="UniProtKB-UniRule"/>
</dbReference>
<comment type="function">
    <text evidence="6">This is one of the proteins that bind and probably mediate the attachment of the 5S RNA into the large ribosomal subunit, where it forms part of the central protuberance.</text>
</comment>
<dbReference type="InterPro" id="IPR057268">
    <property type="entry name" value="Ribosomal_L18"/>
</dbReference>
<dbReference type="InterPro" id="IPR057267">
    <property type="entry name" value="Rbsml_uL18_arch"/>
</dbReference>
<dbReference type="PANTHER" id="PTHR23410">
    <property type="entry name" value="RIBOSOMAL PROTEIN L5-RELATED"/>
    <property type="match status" value="1"/>
</dbReference>
<dbReference type="Pfam" id="PF17144">
    <property type="entry name" value="Ribosomal_L5e"/>
    <property type="match status" value="2"/>
</dbReference>